<keyword evidence="3 8" id="KW-1133">Transmembrane helix</keyword>
<proteinExistence type="inferred from homology"/>
<evidence type="ECO:0000256" key="1">
    <source>
        <dbReference type="ARBA" id="ARBA00004653"/>
    </source>
</evidence>
<comment type="similarity">
    <text evidence="6">Belongs to the GOT1 family.</text>
</comment>
<dbReference type="PANTHER" id="PTHR21493">
    <property type="entry name" value="CGI-141-RELATED/LIPASE CONTAINING PROTEIN"/>
    <property type="match status" value="1"/>
</dbReference>
<evidence type="ECO:0000256" key="5">
    <source>
        <dbReference type="ARBA" id="ARBA00023136"/>
    </source>
</evidence>
<dbReference type="GO" id="GO:0006888">
    <property type="term" value="P:endoplasmic reticulum to Golgi vesicle-mediated transport"/>
    <property type="evidence" value="ECO:0007669"/>
    <property type="project" value="InterPro"/>
</dbReference>
<keyword evidence="2 8" id="KW-0812">Transmembrane</keyword>
<dbReference type="OMA" id="SFMPKVQ"/>
<evidence type="ECO:0000313" key="9">
    <source>
        <dbReference type="EMBL" id="VAH61058.1"/>
    </source>
</evidence>
<feature type="transmembrane region" description="Helical" evidence="8">
    <location>
        <begin position="63"/>
        <end position="83"/>
    </location>
</feature>
<feature type="region of interest" description="Disordered" evidence="7">
    <location>
        <begin position="1"/>
        <end position="26"/>
    </location>
</feature>
<dbReference type="GO" id="GO:0042147">
    <property type="term" value="P:retrograde transport, endosome to Golgi"/>
    <property type="evidence" value="ECO:0007669"/>
    <property type="project" value="InterPro"/>
</dbReference>
<dbReference type="PANTHER" id="PTHR21493:SF244">
    <property type="entry name" value="OS07G0593400 PROTEIN"/>
    <property type="match status" value="1"/>
</dbReference>
<sequence length="95" mass="10507">MDRSFMPKVQSPQAVPTRAAPWVDASPPNEDGEIIFVSGVSLAIGLKSTVQFFTKPKNRKCSIAFRVVLFLVLIGWPVFSMMAESYGFALLFSVH</sequence>
<dbReference type="InterPro" id="IPR045176">
    <property type="entry name" value="Got1"/>
</dbReference>
<protein>
    <submittedName>
        <fullName evidence="9">Uncharacterized protein</fullName>
    </submittedName>
</protein>
<dbReference type="Gramene" id="TRITD3Av1G126920.1">
    <property type="protein sequence ID" value="TRITD3Av1G126920.1"/>
    <property type="gene ID" value="TRITD3Av1G126920"/>
</dbReference>
<evidence type="ECO:0000256" key="6">
    <source>
        <dbReference type="ARBA" id="ARBA00025799"/>
    </source>
</evidence>
<name>A0A9R0RJ04_TRITD</name>
<evidence type="ECO:0000313" key="10">
    <source>
        <dbReference type="Proteomes" id="UP000324705"/>
    </source>
</evidence>
<dbReference type="InterPro" id="IPR007305">
    <property type="entry name" value="Vesicle_transpt_Got1/SFT2"/>
</dbReference>
<accession>A0A9R0RJ04</accession>
<keyword evidence="4" id="KW-0333">Golgi apparatus</keyword>
<organism evidence="9 10">
    <name type="scientific">Triticum turgidum subsp. durum</name>
    <name type="common">Durum wheat</name>
    <name type="synonym">Triticum durum</name>
    <dbReference type="NCBI Taxonomy" id="4567"/>
    <lineage>
        <taxon>Eukaryota</taxon>
        <taxon>Viridiplantae</taxon>
        <taxon>Streptophyta</taxon>
        <taxon>Embryophyta</taxon>
        <taxon>Tracheophyta</taxon>
        <taxon>Spermatophyta</taxon>
        <taxon>Magnoliopsida</taxon>
        <taxon>Liliopsida</taxon>
        <taxon>Poales</taxon>
        <taxon>Poaceae</taxon>
        <taxon>BOP clade</taxon>
        <taxon>Pooideae</taxon>
        <taxon>Triticodae</taxon>
        <taxon>Triticeae</taxon>
        <taxon>Triticinae</taxon>
        <taxon>Triticum</taxon>
    </lineage>
</organism>
<evidence type="ECO:0000256" key="3">
    <source>
        <dbReference type="ARBA" id="ARBA00022989"/>
    </source>
</evidence>
<dbReference type="EMBL" id="LT934115">
    <property type="protein sequence ID" value="VAH61058.1"/>
    <property type="molecule type" value="Genomic_DNA"/>
</dbReference>
<dbReference type="GO" id="GO:0000139">
    <property type="term" value="C:Golgi membrane"/>
    <property type="evidence" value="ECO:0007669"/>
    <property type="project" value="UniProtKB-SubCell"/>
</dbReference>
<evidence type="ECO:0000256" key="2">
    <source>
        <dbReference type="ARBA" id="ARBA00022692"/>
    </source>
</evidence>
<reference evidence="9 10" key="1">
    <citation type="submission" date="2017-09" db="EMBL/GenBank/DDBJ databases">
        <authorList>
            <consortium name="International Durum Wheat Genome Sequencing Consortium (IDWGSC)"/>
            <person name="Milanesi L."/>
        </authorList>
    </citation>
    <scope>NUCLEOTIDE SEQUENCE [LARGE SCALE GENOMIC DNA]</scope>
    <source>
        <strain evidence="10">cv. Svevo</strain>
    </source>
</reference>
<evidence type="ECO:0000256" key="7">
    <source>
        <dbReference type="SAM" id="MobiDB-lite"/>
    </source>
</evidence>
<dbReference type="Proteomes" id="UP000324705">
    <property type="component" value="Chromosome 3A"/>
</dbReference>
<comment type="subcellular location">
    <subcellularLocation>
        <location evidence="1">Golgi apparatus membrane</location>
        <topology evidence="1">Multi-pass membrane protein</topology>
    </subcellularLocation>
</comment>
<keyword evidence="5 8" id="KW-0472">Membrane</keyword>
<keyword evidence="10" id="KW-1185">Reference proteome</keyword>
<gene>
    <name evidence="9" type="ORF">TRITD_3Av1G126920</name>
</gene>
<dbReference type="GO" id="GO:0005829">
    <property type="term" value="C:cytosol"/>
    <property type="evidence" value="ECO:0007669"/>
    <property type="project" value="GOC"/>
</dbReference>
<dbReference type="Pfam" id="PF04178">
    <property type="entry name" value="Got1"/>
    <property type="match status" value="1"/>
</dbReference>
<evidence type="ECO:0000256" key="8">
    <source>
        <dbReference type="SAM" id="Phobius"/>
    </source>
</evidence>
<evidence type="ECO:0000256" key="4">
    <source>
        <dbReference type="ARBA" id="ARBA00023034"/>
    </source>
</evidence>
<dbReference type="AlphaFoldDB" id="A0A9R0RJ04"/>